<gene>
    <name evidence="1" type="ORF">AVDCRST_MAG81-1788</name>
</gene>
<sequence length="45" mass="5158">MIYTPGNPNTQLAYHTLLGLPEISSKIRLNAKKTDSLNCHPFRRF</sequence>
<dbReference type="AlphaFoldDB" id="A0A6J4V898"/>
<evidence type="ECO:0000313" key="1">
    <source>
        <dbReference type="EMBL" id="CAA9571445.1"/>
    </source>
</evidence>
<protein>
    <submittedName>
        <fullName evidence="1">Uncharacterized protein</fullName>
    </submittedName>
</protein>
<organism evidence="1">
    <name type="scientific">uncultured Synechococcales cyanobacterium</name>
    <dbReference type="NCBI Taxonomy" id="1936017"/>
    <lineage>
        <taxon>Bacteria</taxon>
        <taxon>Bacillati</taxon>
        <taxon>Cyanobacteriota</taxon>
        <taxon>Cyanophyceae</taxon>
        <taxon>Synechococcales</taxon>
        <taxon>environmental samples</taxon>
    </lineage>
</organism>
<reference evidence="1" key="1">
    <citation type="submission" date="2020-02" db="EMBL/GenBank/DDBJ databases">
        <authorList>
            <person name="Meier V. D."/>
        </authorList>
    </citation>
    <scope>NUCLEOTIDE SEQUENCE</scope>
    <source>
        <strain evidence="1">AVDCRST_MAG81</strain>
    </source>
</reference>
<proteinExistence type="predicted"/>
<name>A0A6J4V898_9CYAN</name>
<dbReference type="EMBL" id="CADCWO010000095">
    <property type="protein sequence ID" value="CAA9571445.1"/>
    <property type="molecule type" value="Genomic_DNA"/>
</dbReference>
<accession>A0A6J4V898</accession>